<sequence>MTDTTLQTSLPVKRVWPGMALFIAGLLIAPWLAGAVGGNYWVRVFDFALLYIMLALGLNIVVGFTGLLDMGFIAFYAVGAYLTALLASPHLTEAFPALLSYFPDGLHASIPLLLPLAALTAALCGILLGAPTLRLRGDYLAIVTLGFGEIIRVLMRNLDRPVNITNGAKGISGVDTLSLFGLKFSGMHTWFGVKFSSLYLWYYLFAAIIIAIIFLCVRLQDSRVGRAWHAIREDEDVARAMGINVRNFKLLAFALGASFGGVAGALFASFQGFVSPESFTLQESVVVLAMVVLGGMGHIPGVILGAVLLCALPEFLRSQAAPIQQALFGSVVVDPEVLRQLFYGLALVLVMLYRPGGLWPARKEK</sequence>
<dbReference type="RefSeq" id="WP_048888844.1">
    <property type="nucleotide sequence ID" value="NZ_LFEJ01000030.1"/>
</dbReference>
<feature type="transmembrane region" description="Helical" evidence="6">
    <location>
        <begin position="199"/>
        <end position="217"/>
    </location>
</feature>
<feature type="transmembrane region" description="Helical" evidence="6">
    <location>
        <begin position="137"/>
        <end position="155"/>
    </location>
</feature>
<dbReference type="Proteomes" id="UP000037315">
    <property type="component" value="Unassembled WGS sequence"/>
</dbReference>
<comment type="caution">
    <text evidence="7">The sequence shown here is derived from an EMBL/GenBank/DDBJ whole genome shotgun (WGS) entry which is preliminary data.</text>
</comment>
<feature type="transmembrane region" description="Helical" evidence="6">
    <location>
        <begin position="250"/>
        <end position="274"/>
    </location>
</feature>
<keyword evidence="5 6" id="KW-0472">Membrane</keyword>
<reference evidence="7 8" key="1">
    <citation type="submission" date="2015-06" db="EMBL/GenBank/DDBJ databases">
        <title>Genome sequencing of Cronobacter sp. strain DJ34 isolated from petroleum contaminated sludge of Duliajan Oil Fields, Assam, India.</title>
        <authorList>
            <person name="Pal S."/>
            <person name="Banerjee T.D."/>
            <person name="Roy A."/>
            <person name="Sar P."/>
            <person name="Kazy S.K."/>
        </authorList>
    </citation>
    <scope>NUCLEOTIDE SEQUENCE [LARGE SCALE GENOMIC DNA]</scope>
    <source>
        <strain evidence="7 8">DJ34</strain>
    </source>
</reference>
<dbReference type="PATRIC" id="fig|1656095.3.peg.2110"/>
<organism evidence="7 8">
    <name type="scientific">Franconibacter pulveris</name>
    <dbReference type="NCBI Taxonomy" id="435910"/>
    <lineage>
        <taxon>Bacteria</taxon>
        <taxon>Pseudomonadati</taxon>
        <taxon>Pseudomonadota</taxon>
        <taxon>Gammaproteobacteria</taxon>
        <taxon>Enterobacterales</taxon>
        <taxon>Enterobacteriaceae</taxon>
        <taxon>Franconibacter</taxon>
    </lineage>
</organism>
<protein>
    <submittedName>
        <fullName evidence="7">ABC transporter ATP-binding protein</fullName>
    </submittedName>
</protein>
<comment type="subcellular location">
    <subcellularLocation>
        <location evidence="1">Cell inner membrane</location>
        <topology evidence="1">Multi-pass membrane protein</topology>
    </subcellularLocation>
</comment>
<keyword evidence="7" id="KW-0547">Nucleotide-binding</keyword>
<dbReference type="PANTHER" id="PTHR30482">
    <property type="entry name" value="HIGH-AFFINITY BRANCHED-CHAIN AMINO ACID TRANSPORT SYSTEM PERMEASE"/>
    <property type="match status" value="1"/>
</dbReference>
<evidence type="ECO:0000313" key="8">
    <source>
        <dbReference type="Proteomes" id="UP000037315"/>
    </source>
</evidence>
<gene>
    <name evidence="7" type="ORF">ACH50_22485</name>
</gene>
<feature type="transmembrane region" description="Helical" evidence="6">
    <location>
        <begin position="112"/>
        <end position="130"/>
    </location>
</feature>
<name>A0A0J8VG15_9ENTR</name>
<evidence type="ECO:0000313" key="7">
    <source>
        <dbReference type="EMBL" id="KMV32383.1"/>
    </source>
</evidence>
<dbReference type="PANTHER" id="PTHR30482:SF10">
    <property type="entry name" value="HIGH-AFFINITY BRANCHED-CHAIN AMINO ACID TRANSPORT PROTEIN BRAE"/>
    <property type="match status" value="1"/>
</dbReference>
<dbReference type="GO" id="GO:0005886">
    <property type="term" value="C:plasma membrane"/>
    <property type="evidence" value="ECO:0007669"/>
    <property type="project" value="UniProtKB-SubCell"/>
</dbReference>
<evidence type="ECO:0000256" key="2">
    <source>
        <dbReference type="ARBA" id="ARBA00022475"/>
    </source>
</evidence>
<feature type="transmembrane region" description="Helical" evidence="6">
    <location>
        <begin position="20"/>
        <end position="42"/>
    </location>
</feature>
<dbReference type="OrthoDB" id="9814461at2"/>
<dbReference type="EMBL" id="LFEJ01000030">
    <property type="protein sequence ID" value="KMV32383.1"/>
    <property type="molecule type" value="Genomic_DNA"/>
</dbReference>
<evidence type="ECO:0000256" key="6">
    <source>
        <dbReference type="SAM" id="Phobius"/>
    </source>
</evidence>
<dbReference type="STRING" id="1121863.GCA_000621185_01352"/>
<feature type="transmembrane region" description="Helical" evidence="6">
    <location>
        <begin position="286"/>
        <end position="316"/>
    </location>
</feature>
<feature type="transmembrane region" description="Helical" evidence="6">
    <location>
        <begin position="73"/>
        <end position="92"/>
    </location>
</feature>
<accession>A0A0J8VG15</accession>
<feature type="transmembrane region" description="Helical" evidence="6">
    <location>
        <begin position="48"/>
        <end position="68"/>
    </location>
</feature>
<evidence type="ECO:0000256" key="3">
    <source>
        <dbReference type="ARBA" id="ARBA00022692"/>
    </source>
</evidence>
<evidence type="ECO:0000256" key="5">
    <source>
        <dbReference type="ARBA" id="ARBA00023136"/>
    </source>
</evidence>
<keyword evidence="8" id="KW-1185">Reference proteome</keyword>
<evidence type="ECO:0000256" key="4">
    <source>
        <dbReference type="ARBA" id="ARBA00022989"/>
    </source>
</evidence>
<keyword evidence="7" id="KW-0067">ATP-binding</keyword>
<proteinExistence type="predicted"/>
<keyword evidence="2" id="KW-1003">Cell membrane</keyword>
<evidence type="ECO:0000256" key="1">
    <source>
        <dbReference type="ARBA" id="ARBA00004429"/>
    </source>
</evidence>
<keyword evidence="3 6" id="KW-0812">Transmembrane</keyword>
<dbReference type="GO" id="GO:0005524">
    <property type="term" value="F:ATP binding"/>
    <property type="evidence" value="ECO:0007669"/>
    <property type="project" value="UniProtKB-KW"/>
</dbReference>
<dbReference type="InterPro" id="IPR001851">
    <property type="entry name" value="ABC_transp_permease"/>
</dbReference>
<dbReference type="GO" id="GO:0015658">
    <property type="term" value="F:branched-chain amino acid transmembrane transporter activity"/>
    <property type="evidence" value="ECO:0007669"/>
    <property type="project" value="InterPro"/>
</dbReference>
<keyword evidence="4 6" id="KW-1133">Transmembrane helix</keyword>
<dbReference type="AlphaFoldDB" id="A0A0J8VG15"/>
<dbReference type="InterPro" id="IPR043428">
    <property type="entry name" value="LivM-like"/>
</dbReference>
<dbReference type="CDD" id="cd06581">
    <property type="entry name" value="TM_PBP1_LivM_like"/>
    <property type="match status" value="1"/>
</dbReference>
<dbReference type="Pfam" id="PF02653">
    <property type="entry name" value="BPD_transp_2"/>
    <property type="match status" value="1"/>
</dbReference>